<keyword evidence="3" id="KW-1185">Reference proteome</keyword>
<proteinExistence type="predicted"/>
<gene>
    <name evidence="2" type="ORF">E2C01_046920</name>
</gene>
<dbReference type="Proteomes" id="UP000324222">
    <property type="component" value="Unassembled WGS sequence"/>
</dbReference>
<evidence type="ECO:0000313" key="2">
    <source>
        <dbReference type="EMBL" id="MPC53036.1"/>
    </source>
</evidence>
<dbReference type="EMBL" id="VSRR010011341">
    <property type="protein sequence ID" value="MPC53036.1"/>
    <property type="molecule type" value="Genomic_DNA"/>
</dbReference>
<name>A0A5B7G6C7_PORTR</name>
<reference evidence="2 3" key="1">
    <citation type="submission" date="2019-05" db="EMBL/GenBank/DDBJ databases">
        <title>Another draft genome of Portunus trituberculatus and its Hox gene families provides insights of decapod evolution.</title>
        <authorList>
            <person name="Jeong J.-H."/>
            <person name="Song I."/>
            <person name="Kim S."/>
            <person name="Choi T."/>
            <person name="Kim D."/>
            <person name="Ryu S."/>
            <person name="Kim W."/>
        </authorList>
    </citation>
    <scope>NUCLEOTIDE SEQUENCE [LARGE SCALE GENOMIC DNA]</scope>
    <source>
        <tissue evidence="2">Muscle</tissue>
    </source>
</reference>
<sequence length="68" mass="8201">MSCHSPRYKRKKRLFKPFSFPLPRRWRKDSHGTSQEHFGQQVESREFSESPSRLLDGLEKPQEDPRFP</sequence>
<feature type="region of interest" description="Disordered" evidence="1">
    <location>
        <begin position="24"/>
        <end position="68"/>
    </location>
</feature>
<evidence type="ECO:0000256" key="1">
    <source>
        <dbReference type="SAM" id="MobiDB-lite"/>
    </source>
</evidence>
<feature type="compositionally biased region" description="Polar residues" evidence="1">
    <location>
        <begin position="32"/>
        <end position="42"/>
    </location>
</feature>
<feature type="compositionally biased region" description="Basic and acidic residues" evidence="1">
    <location>
        <begin position="56"/>
        <end position="68"/>
    </location>
</feature>
<dbReference type="AlphaFoldDB" id="A0A5B7G6C7"/>
<evidence type="ECO:0000313" key="3">
    <source>
        <dbReference type="Proteomes" id="UP000324222"/>
    </source>
</evidence>
<accession>A0A5B7G6C7</accession>
<organism evidence="2 3">
    <name type="scientific">Portunus trituberculatus</name>
    <name type="common">Swimming crab</name>
    <name type="synonym">Neptunus trituberculatus</name>
    <dbReference type="NCBI Taxonomy" id="210409"/>
    <lineage>
        <taxon>Eukaryota</taxon>
        <taxon>Metazoa</taxon>
        <taxon>Ecdysozoa</taxon>
        <taxon>Arthropoda</taxon>
        <taxon>Crustacea</taxon>
        <taxon>Multicrustacea</taxon>
        <taxon>Malacostraca</taxon>
        <taxon>Eumalacostraca</taxon>
        <taxon>Eucarida</taxon>
        <taxon>Decapoda</taxon>
        <taxon>Pleocyemata</taxon>
        <taxon>Brachyura</taxon>
        <taxon>Eubrachyura</taxon>
        <taxon>Portunoidea</taxon>
        <taxon>Portunidae</taxon>
        <taxon>Portuninae</taxon>
        <taxon>Portunus</taxon>
    </lineage>
</organism>
<comment type="caution">
    <text evidence="2">The sequence shown here is derived from an EMBL/GenBank/DDBJ whole genome shotgun (WGS) entry which is preliminary data.</text>
</comment>
<protein>
    <submittedName>
        <fullName evidence="2">Uncharacterized protein</fullName>
    </submittedName>
</protein>